<dbReference type="AlphaFoldDB" id="A0A9D4U5V1"/>
<protein>
    <submittedName>
        <fullName evidence="1">Uncharacterized protein</fullName>
    </submittedName>
</protein>
<evidence type="ECO:0000313" key="2">
    <source>
        <dbReference type="Proteomes" id="UP000886520"/>
    </source>
</evidence>
<gene>
    <name evidence="1" type="ORF">GOP47_0022449</name>
</gene>
<organism evidence="1 2">
    <name type="scientific">Adiantum capillus-veneris</name>
    <name type="common">Maidenhair fern</name>
    <dbReference type="NCBI Taxonomy" id="13818"/>
    <lineage>
        <taxon>Eukaryota</taxon>
        <taxon>Viridiplantae</taxon>
        <taxon>Streptophyta</taxon>
        <taxon>Embryophyta</taxon>
        <taxon>Tracheophyta</taxon>
        <taxon>Polypodiopsida</taxon>
        <taxon>Polypodiidae</taxon>
        <taxon>Polypodiales</taxon>
        <taxon>Pteridineae</taxon>
        <taxon>Pteridaceae</taxon>
        <taxon>Vittarioideae</taxon>
        <taxon>Adiantum</taxon>
    </lineage>
</organism>
<reference evidence="1" key="1">
    <citation type="submission" date="2021-01" db="EMBL/GenBank/DDBJ databases">
        <title>Adiantum capillus-veneris genome.</title>
        <authorList>
            <person name="Fang Y."/>
            <person name="Liao Q."/>
        </authorList>
    </citation>
    <scope>NUCLEOTIDE SEQUENCE</scope>
    <source>
        <strain evidence="1">H3</strain>
        <tissue evidence="1">Leaf</tissue>
    </source>
</reference>
<keyword evidence="2" id="KW-1185">Reference proteome</keyword>
<sequence>MEVCSGDTSKGVACPRRQGSRTRVVITEAELSAPPSTRQASWLPCCEDRKSVVVTNNAANIIVKTCCSSKSTRILGANQFNCLRSWVGFHFWLRRCTLFEQRDVARAAAGRSLSF</sequence>
<dbReference type="EMBL" id="JABFUD020000022">
    <property type="protein sequence ID" value="KAI5061910.1"/>
    <property type="molecule type" value="Genomic_DNA"/>
</dbReference>
<proteinExistence type="predicted"/>
<accession>A0A9D4U5V1</accession>
<name>A0A9D4U5V1_ADICA</name>
<comment type="caution">
    <text evidence="1">The sequence shown here is derived from an EMBL/GenBank/DDBJ whole genome shotgun (WGS) entry which is preliminary data.</text>
</comment>
<evidence type="ECO:0000313" key="1">
    <source>
        <dbReference type="EMBL" id="KAI5061910.1"/>
    </source>
</evidence>
<dbReference type="Proteomes" id="UP000886520">
    <property type="component" value="Chromosome 22"/>
</dbReference>